<organism evidence="1 2">
    <name type="scientific">Ambrosiozyma monospora</name>
    <name type="common">Yeast</name>
    <name type="synonym">Endomycopsis monosporus</name>
    <dbReference type="NCBI Taxonomy" id="43982"/>
    <lineage>
        <taxon>Eukaryota</taxon>
        <taxon>Fungi</taxon>
        <taxon>Dikarya</taxon>
        <taxon>Ascomycota</taxon>
        <taxon>Saccharomycotina</taxon>
        <taxon>Pichiomycetes</taxon>
        <taxon>Pichiales</taxon>
        <taxon>Pichiaceae</taxon>
        <taxon>Ambrosiozyma</taxon>
    </lineage>
</organism>
<dbReference type="EMBL" id="BSXS01010369">
    <property type="protein sequence ID" value="GME98080.1"/>
    <property type="molecule type" value="Genomic_DNA"/>
</dbReference>
<reference evidence="1" key="1">
    <citation type="submission" date="2023-04" db="EMBL/GenBank/DDBJ databases">
        <title>Ambrosiozyma monospora NBRC 10751.</title>
        <authorList>
            <person name="Ichikawa N."/>
            <person name="Sato H."/>
            <person name="Tonouchi N."/>
        </authorList>
    </citation>
    <scope>NUCLEOTIDE SEQUENCE</scope>
    <source>
        <strain evidence="1">NBRC 10751</strain>
    </source>
</reference>
<comment type="caution">
    <text evidence="1">The sequence shown here is derived from an EMBL/GenBank/DDBJ whole genome shotgun (WGS) entry which is preliminary data.</text>
</comment>
<dbReference type="Proteomes" id="UP001165064">
    <property type="component" value="Unassembled WGS sequence"/>
</dbReference>
<sequence length="311" mass="35390">MNKHHFDPDVEAFEEYADDLMQLDVFQPKLVNGLSSSPLLRHISPPKPSNSPLKIYNPFDEEVDESGFEQFLNAATKGVSKRASQQFEVVPNSIPRGLLPLPDILINVPSYFESFMFYVNNTSSLLIPADVSIYKNNPFKVVLPKLAMNNDGLMSICIAFGFSHKNLLLSHSLHKFDKGNKRALSISHQNYDKDPTSVLNQLLSRSLNDLLILLQNKDTATSDLTLTLVLFMSTFIAFTNQSDKWKVHLKGAKQILLMKGYKRPFSKMIKDFKEHNHCFDADKPSGAINSEIKRSRLIYFLVRCYPACWEN</sequence>
<protein>
    <submittedName>
        <fullName evidence="1">Unnamed protein product</fullName>
    </submittedName>
</protein>
<keyword evidence="2" id="KW-1185">Reference proteome</keyword>
<name>A0ACB5TZF7_AMBMO</name>
<evidence type="ECO:0000313" key="2">
    <source>
        <dbReference type="Proteomes" id="UP001165064"/>
    </source>
</evidence>
<gene>
    <name evidence="1" type="ORF">Amon02_001039900</name>
</gene>
<proteinExistence type="predicted"/>
<accession>A0ACB5TZF7</accession>
<evidence type="ECO:0000313" key="1">
    <source>
        <dbReference type="EMBL" id="GME98080.1"/>
    </source>
</evidence>